<feature type="compositionally biased region" description="Low complexity" evidence="4">
    <location>
        <begin position="253"/>
        <end position="270"/>
    </location>
</feature>
<feature type="domain" description="Ubiquitin fusion degradation protein UFD1 N-terminal subdomain 2" evidence="6">
    <location>
        <begin position="123"/>
        <end position="198"/>
    </location>
</feature>
<keyword evidence="2" id="KW-0833">Ubl conjugation pathway</keyword>
<dbReference type="EMBL" id="JAAAHY010001068">
    <property type="protein sequence ID" value="KAF9953087.1"/>
    <property type="molecule type" value="Genomic_DNA"/>
</dbReference>
<dbReference type="InterPro" id="IPR042299">
    <property type="entry name" value="Ufd1-like_Nn"/>
</dbReference>
<feature type="compositionally biased region" description="Low complexity" evidence="4">
    <location>
        <begin position="342"/>
        <end position="375"/>
    </location>
</feature>
<evidence type="ECO:0000259" key="6">
    <source>
        <dbReference type="Pfam" id="PF24842"/>
    </source>
</evidence>
<dbReference type="GO" id="GO:0031593">
    <property type="term" value="F:polyubiquitin modification-dependent protein binding"/>
    <property type="evidence" value="ECO:0007669"/>
    <property type="project" value="TreeGrafter"/>
</dbReference>
<dbReference type="OrthoDB" id="422728at2759"/>
<proteinExistence type="inferred from homology"/>
<dbReference type="GO" id="GO:0036503">
    <property type="term" value="P:ERAD pathway"/>
    <property type="evidence" value="ECO:0007669"/>
    <property type="project" value="TreeGrafter"/>
</dbReference>
<organism evidence="7 8">
    <name type="scientific">Mortierella alpina</name>
    <name type="common">Oleaginous fungus</name>
    <name type="synonym">Mortierella renispora</name>
    <dbReference type="NCBI Taxonomy" id="64518"/>
    <lineage>
        <taxon>Eukaryota</taxon>
        <taxon>Fungi</taxon>
        <taxon>Fungi incertae sedis</taxon>
        <taxon>Mucoromycota</taxon>
        <taxon>Mortierellomycotina</taxon>
        <taxon>Mortierellomycetes</taxon>
        <taxon>Mortierellales</taxon>
        <taxon>Mortierellaceae</taxon>
        <taxon>Mortierella</taxon>
    </lineage>
</organism>
<dbReference type="PANTHER" id="PTHR12555:SF13">
    <property type="entry name" value="UBIQUITIN RECOGNITION FACTOR IN ER-ASSOCIATED DEGRADATION PROTEIN 1"/>
    <property type="match status" value="1"/>
</dbReference>
<dbReference type="Pfam" id="PF03152">
    <property type="entry name" value="UFD1_N1"/>
    <property type="match status" value="1"/>
</dbReference>
<evidence type="ECO:0000259" key="5">
    <source>
        <dbReference type="Pfam" id="PF03152"/>
    </source>
</evidence>
<dbReference type="InterPro" id="IPR055418">
    <property type="entry name" value="UFD1_N2"/>
</dbReference>
<dbReference type="Pfam" id="PF24842">
    <property type="entry name" value="UFD1_N2"/>
    <property type="match status" value="1"/>
</dbReference>
<dbReference type="AlphaFoldDB" id="A0A9P6LZ52"/>
<dbReference type="FunFam" id="2.40.40.50:FF:000001">
    <property type="entry name" value="Ubiquitin fusion degradation protein 1 homolog"/>
    <property type="match status" value="1"/>
</dbReference>
<dbReference type="InterPro" id="IPR004854">
    <property type="entry name" value="Ufd1-like"/>
</dbReference>
<dbReference type="InterPro" id="IPR055417">
    <property type="entry name" value="UFD1_N1"/>
</dbReference>
<gene>
    <name evidence="7" type="primary">UFD1</name>
    <name evidence="7" type="ORF">BGZ70_000360</name>
</gene>
<feature type="region of interest" description="Disordered" evidence="4">
    <location>
        <begin position="307"/>
        <end position="392"/>
    </location>
</feature>
<sequence length="392" mass="42101">MFNGYDDYPSYGMGGYGMASRGGGFNEQYRCYSVAMMQGNERQNVNHGGKIIMPQSALAKLASLHIQYPMLFELSRGSQSTHAGVLEFIAEEGRVYLPHWMMKTLVLSEGDLVTVKSVGLPLGSFVKIQPQSVDFLDISDPKAVLENALRNFSTLTKGDNIEILYNEKIYGILVMEIKPPGNGISIVETDLEVDFAPPVGYQEPTPVPRSRPIMESKLRKEVEERIATPDSARKVPFEGQGQRLNGAAGGSKGKSSTKVPSPASNATSASTKEKQGDVLDKNGLEAPAALNLPIGNLYFGYKYTPPKSAEDHQKAAEAAKQEPVFEGAGQTLRPPRKSTARGSGANSPSPSVSSTTSAPTRAPTPAQPAQPASNPEAKPDVVPFQGKGNTMR</sequence>
<name>A0A9P6LZ52_MORAP</name>
<protein>
    <recommendedName>
        <fullName evidence="3">Ubiquitin fusion degradation protein 1</fullName>
    </recommendedName>
</protein>
<evidence type="ECO:0000256" key="3">
    <source>
        <dbReference type="ARBA" id="ARBA00074895"/>
    </source>
</evidence>
<feature type="compositionally biased region" description="Basic and acidic residues" evidence="4">
    <location>
        <begin position="308"/>
        <end position="320"/>
    </location>
</feature>
<accession>A0A9P6LZ52</accession>
<dbReference type="Proteomes" id="UP000738359">
    <property type="component" value="Unassembled WGS sequence"/>
</dbReference>
<evidence type="ECO:0000313" key="8">
    <source>
        <dbReference type="Proteomes" id="UP000738359"/>
    </source>
</evidence>
<evidence type="ECO:0000256" key="4">
    <source>
        <dbReference type="SAM" id="MobiDB-lite"/>
    </source>
</evidence>
<dbReference type="Gene3D" id="2.40.40.50">
    <property type="entry name" value="Ubiquitin fusion degradation protein UFD1, N-terminal domain"/>
    <property type="match status" value="1"/>
</dbReference>
<dbReference type="FunFam" id="3.10.330.10:FF:000002">
    <property type="entry name" value="ubiquitin fusion degradation protein 1 homolog"/>
    <property type="match status" value="1"/>
</dbReference>
<feature type="region of interest" description="Disordered" evidence="4">
    <location>
        <begin position="221"/>
        <end position="278"/>
    </location>
</feature>
<evidence type="ECO:0000313" key="7">
    <source>
        <dbReference type="EMBL" id="KAF9953087.1"/>
    </source>
</evidence>
<dbReference type="PANTHER" id="PTHR12555">
    <property type="entry name" value="UBIQUITIN FUSION DEGRADATON PROTEIN 1"/>
    <property type="match status" value="1"/>
</dbReference>
<evidence type="ECO:0000256" key="1">
    <source>
        <dbReference type="ARBA" id="ARBA00006043"/>
    </source>
</evidence>
<comment type="caution">
    <text evidence="7">The sequence shown here is derived from an EMBL/GenBank/DDBJ whole genome shotgun (WGS) entry which is preliminary data.</text>
</comment>
<feature type="compositionally biased region" description="Basic and acidic residues" evidence="4">
    <location>
        <begin position="221"/>
        <end position="236"/>
    </location>
</feature>
<comment type="similarity">
    <text evidence="1">Belongs to the UFD1 family.</text>
</comment>
<dbReference type="Gene3D" id="3.10.330.10">
    <property type="match status" value="1"/>
</dbReference>
<dbReference type="GO" id="GO:0006511">
    <property type="term" value="P:ubiquitin-dependent protein catabolic process"/>
    <property type="evidence" value="ECO:0007669"/>
    <property type="project" value="InterPro"/>
</dbReference>
<reference evidence="7" key="1">
    <citation type="journal article" date="2020" name="Fungal Divers.">
        <title>Resolving the Mortierellaceae phylogeny through synthesis of multi-gene phylogenetics and phylogenomics.</title>
        <authorList>
            <person name="Vandepol N."/>
            <person name="Liber J."/>
            <person name="Desiro A."/>
            <person name="Na H."/>
            <person name="Kennedy M."/>
            <person name="Barry K."/>
            <person name="Grigoriev I.V."/>
            <person name="Miller A.N."/>
            <person name="O'Donnell K."/>
            <person name="Stajich J.E."/>
            <person name="Bonito G."/>
        </authorList>
    </citation>
    <scope>NUCLEOTIDE SEQUENCE</scope>
    <source>
        <strain evidence="7">CK1249</strain>
    </source>
</reference>
<dbReference type="GO" id="GO:0034098">
    <property type="term" value="C:VCP-NPL4-UFD1 AAA ATPase complex"/>
    <property type="evidence" value="ECO:0007669"/>
    <property type="project" value="TreeGrafter"/>
</dbReference>
<feature type="domain" description="Ubiquitin fusion degradation protein UFD1 N-terminal subdomain 1" evidence="5">
    <location>
        <begin position="25"/>
        <end position="121"/>
    </location>
</feature>
<keyword evidence="8" id="KW-1185">Reference proteome</keyword>
<evidence type="ECO:0000256" key="2">
    <source>
        <dbReference type="ARBA" id="ARBA00022786"/>
    </source>
</evidence>